<dbReference type="AlphaFoldDB" id="A0A3N5AQB3"/>
<dbReference type="EMBL" id="RKRE01000002">
    <property type="protein sequence ID" value="RPF47047.1"/>
    <property type="molecule type" value="Genomic_DNA"/>
</dbReference>
<organism evidence="1 2">
    <name type="scientific">Thermodesulfitimonas autotrophica</name>
    <dbReference type="NCBI Taxonomy" id="1894989"/>
    <lineage>
        <taxon>Bacteria</taxon>
        <taxon>Bacillati</taxon>
        <taxon>Bacillota</taxon>
        <taxon>Clostridia</taxon>
        <taxon>Thermoanaerobacterales</taxon>
        <taxon>Thermoanaerobacteraceae</taxon>
        <taxon>Thermodesulfitimonas</taxon>
    </lineage>
</organism>
<evidence type="ECO:0008006" key="3">
    <source>
        <dbReference type="Google" id="ProtNLM"/>
    </source>
</evidence>
<gene>
    <name evidence="1" type="ORF">EDD75_1318</name>
</gene>
<dbReference type="Proteomes" id="UP000282654">
    <property type="component" value="Unassembled WGS sequence"/>
</dbReference>
<dbReference type="RefSeq" id="WP_123929744.1">
    <property type="nucleotide sequence ID" value="NZ_DAITJO010000035.1"/>
</dbReference>
<dbReference type="Pfam" id="PF20095">
    <property type="entry name" value="DUF6485"/>
    <property type="match status" value="1"/>
</dbReference>
<keyword evidence="2" id="KW-1185">Reference proteome</keyword>
<comment type="caution">
    <text evidence="1">The sequence shown here is derived from an EMBL/GenBank/DDBJ whole genome shotgun (WGS) entry which is preliminary data.</text>
</comment>
<evidence type="ECO:0000313" key="1">
    <source>
        <dbReference type="EMBL" id="RPF47047.1"/>
    </source>
</evidence>
<protein>
    <recommendedName>
        <fullName evidence="3">Cytosolic protein</fullName>
    </recommendedName>
</protein>
<dbReference type="OrthoDB" id="9800443at2"/>
<proteinExistence type="predicted"/>
<reference evidence="1 2" key="1">
    <citation type="submission" date="2018-11" db="EMBL/GenBank/DDBJ databases">
        <title>Genomic Encyclopedia of Type Strains, Phase IV (KMG-IV): sequencing the most valuable type-strain genomes for metagenomic binning, comparative biology and taxonomic classification.</title>
        <authorList>
            <person name="Goeker M."/>
        </authorList>
    </citation>
    <scope>NUCLEOTIDE SEQUENCE [LARGE SCALE GENOMIC DNA]</scope>
    <source>
        <strain evidence="1 2">DSM 102936</strain>
    </source>
</reference>
<evidence type="ECO:0000313" key="2">
    <source>
        <dbReference type="Proteomes" id="UP000282654"/>
    </source>
</evidence>
<accession>A0A3N5AQB3</accession>
<sequence>MECRKEKNLKLCTCTYAHCDKKGICCECVAYHRGRGELPGCFFPPEAERTYDRSVEAFIRAHQKR</sequence>
<name>A0A3N5AQB3_9THEO</name>